<evidence type="ECO:0000256" key="1">
    <source>
        <dbReference type="ARBA" id="ARBA00007017"/>
    </source>
</evidence>
<dbReference type="PANTHER" id="PTHR13395">
    <property type="entry name" value="SISTER CHROMATID COHESION PROTEIN DCC1-RELATED"/>
    <property type="match status" value="1"/>
</dbReference>
<dbReference type="PANTHER" id="PTHR13395:SF6">
    <property type="entry name" value="SISTER CHROMATID COHESION PROTEIN DCC1"/>
    <property type="match status" value="1"/>
</dbReference>
<reference evidence="3 4" key="1">
    <citation type="submission" date="2018-10" db="EMBL/GenBank/DDBJ databases">
        <title>Complete genome sequence of Malassezia restricta CBS 7877.</title>
        <authorList>
            <person name="Morand S.C."/>
            <person name="Bertignac M."/>
            <person name="Iltis A."/>
            <person name="Kolder I."/>
            <person name="Pirovano W."/>
            <person name="Jourdain R."/>
            <person name="Clavaud C."/>
        </authorList>
    </citation>
    <scope>NUCLEOTIDE SEQUENCE [LARGE SCALE GENOMIC DNA]</scope>
    <source>
        <strain evidence="3 4">CBS 7877</strain>
    </source>
</reference>
<protein>
    <submittedName>
        <fullName evidence="3">Sister chromatid cohesion protein DCC1</fullName>
    </submittedName>
</protein>
<dbReference type="VEuPathDB" id="FungiDB:DNF11_3124"/>
<dbReference type="STRING" id="425264.A0A3G2S7L0"/>
<proteinExistence type="inferred from homology"/>
<dbReference type="GO" id="GO:0000775">
    <property type="term" value="C:chromosome, centromeric region"/>
    <property type="evidence" value="ECO:0007669"/>
    <property type="project" value="TreeGrafter"/>
</dbReference>
<name>A0A3G2S7L0_MALR7</name>
<dbReference type="InterPro" id="IPR019128">
    <property type="entry name" value="Dcc1"/>
</dbReference>
<dbReference type="GO" id="GO:0006260">
    <property type="term" value="P:DNA replication"/>
    <property type="evidence" value="ECO:0007669"/>
    <property type="project" value="UniProtKB-KW"/>
</dbReference>
<evidence type="ECO:0000256" key="2">
    <source>
        <dbReference type="ARBA" id="ARBA00022705"/>
    </source>
</evidence>
<comment type="similarity">
    <text evidence="1">Belongs to the DCC1 family.</text>
</comment>
<dbReference type="GO" id="GO:0034088">
    <property type="term" value="P:maintenance of mitotic sister chromatid cohesion"/>
    <property type="evidence" value="ECO:0007669"/>
    <property type="project" value="TreeGrafter"/>
</dbReference>
<keyword evidence="2" id="KW-0235">DNA replication</keyword>
<dbReference type="Proteomes" id="UP000269793">
    <property type="component" value="Chromosome VI"/>
</dbReference>
<dbReference type="EMBL" id="CP033153">
    <property type="protein sequence ID" value="AYO44074.1"/>
    <property type="molecule type" value="Genomic_DNA"/>
</dbReference>
<dbReference type="OrthoDB" id="276989at2759"/>
<dbReference type="GO" id="GO:0000785">
    <property type="term" value="C:chromatin"/>
    <property type="evidence" value="ECO:0007669"/>
    <property type="project" value="TreeGrafter"/>
</dbReference>
<organism evidence="3 4">
    <name type="scientific">Malassezia restricta (strain ATCC 96810 / NBRC 103918 / CBS 7877)</name>
    <name type="common">Seborrheic dermatitis infection agent</name>
    <dbReference type="NCBI Taxonomy" id="425264"/>
    <lineage>
        <taxon>Eukaryota</taxon>
        <taxon>Fungi</taxon>
        <taxon>Dikarya</taxon>
        <taxon>Basidiomycota</taxon>
        <taxon>Ustilaginomycotina</taxon>
        <taxon>Malasseziomycetes</taxon>
        <taxon>Malasseziales</taxon>
        <taxon>Malasseziaceae</taxon>
        <taxon>Malassezia</taxon>
    </lineage>
</organism>
<dbReference type="GO" id="GO:0031390">
    <property type="term" value="C:Ctf18 RFC-like complex"/>
    <property type="evidence" value="ECO:0007669"/>
    <property type="project" value="InterPro"/>
</dbReference>
<gene>
    <name evidence="3" type="primary">DSCC1</name>
    <name evidence="3" type="ORF">DNF11_3124</name>
</gene>
<accession>A0A3G2S7L0</accession>
<sequence>MHVPLVTSPAQETYQLLELPPELEAHIEAGPATLHFLGRLSDEAVLVTQDATYAVRQVLQSNSRLLCSVETALDGDVQLRLRENVRETLEVVRTSALLDRLATLLQDDMYMGPADEVEQRHYTPAEVKSIVQASEAELLEGRRTYHILELDGFWRRVAPDVVLDLLRSLLAHLDIFACSPDRVPFARMCDALAPRACRAVAQAVVGDWFCASVPRSLDAPPAYVSLARASIVQFMGRHVLQTHKRMPLRAFLDAWHQQVGQALQADVQLTLLQPPPSASKSSF</sequence>
<keyword evidence="4" id="KW-1185">Reference proteome</keyword>
<evidence type="ECO:0000313" key="3">
    <source>
        <dbReference type="EMBL" id="AYO44074.1"/>
    </source>
</evidence>
<dbReference type="Pfam" id="PF09724">
    <property type="entry name" value="Dcc1"/>
    <property type="match status" value="1"/>
</dbReference>
<dbReference type="AlphaFoldDB" id="A0A3G2S7L0"/>
<evidence type="ECO:0000313" key="4">
    <source>
        <dbReference type="Proteomes" id="UP000269793"/>
    </source>
</evidence>